<proteinExistence type="predicted"/>
<dbReference type="Pfam" id="PF00565">
    <property type="entry name" value="SNase"/>
    <property type="match status" value="4"/>
</dbReference>
<dbReference type="GO" id="GO:0006402">
    <property type="term" value="P:mRNA catabolic process"/>
    <property type="evidence" value="ECO:0007669"/>
    <property type="project" value="UniProtKB-UniRule"/>
</dbReference>
<dbReference type="PANTHER" id="PTHR12302:SF2">
    <property type="entry name" value="STAPHYLOCOCCAL NUCLEASE DOMAIN-CONTAINING PROTEIN 1"/>
    <property type="match status" value="1"/>
</dbReference>
<dbReference type="EMBL" id="JACBPP010000001">
    <property type="protein sequence ID" value="KAF8004914.1"/>
    <property type="molecule type" value="Genomic_DNA"/>
</dbReference>
<feature type="domain" description="Tudor" evidence="5">
    <location>
        <begin position="718"/>
        <end position="778"/>
    </location>
</feature>
<dbReference type="Gene3D" id="2.30.30.140">
    <property type="match status" value="1"/>
</dbReference>
<dbReference type="Gene3D" id="2.40.50.90">
    <property type="match status" value="5"/>
</dbReference>
<dbReference type="PROSITE" id="PS50304">
    <property type="entry name" value="TUDOR"/>
    <property type="match status" value="1"/>
</dbReference>
<dbReference type="Proteomes" id="UP000649328">
    <property type="component" value="Unassembled WGS sequence"/>
</dbReference>
<accession>A0A8H7GW97</accession>
<keyword evidence="3" id="KW-0677">Repeat</keyword>
<dbReference type="SUPFAM" id="SSF50199">
    <property type="entry name" value="Staphylococcal nuclease"/>
    <property type="match status" value="5"/>
</dbReference>
<feature type="domain" description="TNase-like" evidence="6">
    <location>
        <begin position="320"/>
        <end position="468"/>
    </location>
</feature>
<reference evidence="7" key="1">
    <citation type="submission" date="2020-10" db="EMBL/GenBank/DDBJ databases">
        <title>The Whole-Genome Sequence of Metschnikowia persimmonesis, a Novel Endophytic Yeast Species Isolated from Medicinal Plant Diospyros kaki Thumb.</title>
        <authorList>
            <person name="Rahmat E."/>
            <person name="Kang Y."/>
        </authorList>
    </citation>
    <scope>NUCLEOTIDE SEQUENCE</scope>
    <source>
        <strain evidence="7">KIOM G15050</strain>
    </source>
</reference>
<dbReference type="AlphaFoldDB" id="A0A8H7GW97"/>
<dbReference type="SMART" id="SM00333">
    <property type="entry name" value="TUDOR"/>
    <property type="match status" value="1"/>
</dbReference>
<evidence type="ECO:0000313" key="7">
    <source>
        <dbReference type="EMBL" id="KAF8004914.1"/>
    </source>
</evidence>
<dbReference type="GO" id="GO:0004518">
    <property type="term" value="F:nuclease activity"/>
    <property type="evidence" value="ECO:0007669"/>
    <property type="project" value="TreeGrafter"/>
</dbReference>
<dbReference type="InterPro" id="IPR002999">
    <property type="entry name" value="Tudor"/>
</dbReference>
<dbReference type="GO" id="GO:0003723">
    <property type="term" value="F:RNA binding"/>
    <property type="evidence" value="ECO:0007669"/>
    <property type="project" value="UniProtKB-UniRule"/>
</dbReference>
<evidence type="ECO:0000313" key="8">
    <source>
        <dbReference type="Proteomes" id="UP000649328"/>
    </source>
</evidence>
<dbReference type="GO" id="GO:0005634">
    <property type="term" value="C:nucleus"/>
    <property type="evidence" value="ECO:0007669"/>
    <property type="project" value="TreeGrafter"/>
</dbReference>
<keyword evidence="8" id="KW-1185">Reference proteome</keyword>
<evidence type="ECO:0000256" key="4">
    <source>
        <dbReference type="PIRNR" id="PIRNR017179"/>
    </source>
</evidence>
<dbReference type="InterPro" id="IPR016071">
    <property type="entry name" value="Staphylococal_nuclease_OB-fold"/>
</dbReference>
<protein>
    <submittedName>
        <fullName evidence="7">Uncharacterized protein</fullName>
    </submittedName>
</protein>
<gene>
    <name evidence="7" type="ORF">HF325_000371</name>
</gene>
<evidence type="ECO:0000259" key="6">
    <source>
        <dbReference type="PROSITE" id="PS50830"/>
    </source>
</evidence>
<dbReference type="GO" id="GO:0031332">
    <property type="term" value="C:RNAi effector complex"/>
    <property type="evidence" value="ECO:0007669"/>
    <property type="project" value="InterPro"/>
</dbReference>
<keyword evidence="2 4" id="KW-0963">Cytoplasm</keyword>
<sequence length="940" mass="103820">MSQQFSAKVKNVLSGDTLVLVPIKTAQFPAPERTLTLQYVRGESFEAKEFLRQLVIGKEIKFRVLFKMPTSGKEFGDVSAPIFSSLIEYLLERGWVKMKDNVRADSEQEEDLILRLRAAEEAAKKKQVGVWSPKMVEPEIVPLSAEVITQSTKTPFTAVIERVISGDRVVGRVIVAKNKHVLLPLILAGYKAPRTDDPDAEQAKIGQLAKKFVEDALLMSKATVKVTIIGENQGGLPLVLVEHPSGNNVHEKVLENGLGEVLDWQSSLIGSETMGKLRRAEQTARALGKGLFASAAGVKVPSSVPSSGSLLAKNLKPGATIEHVTVAKVVNADTLNVRLSSGEELTVQLASLRAPRPNDTTVTSNPQHQQALVQMARDFTRTHAIGKSAQMYIDGHRAANKDLGLDARWLVSLKIGGKDLSEQLVAHGFATVIKHNKQTAHERSLNWDKLVELEEQQKREAKRGVYYSGDISKILTIGTRVVNASESVTKAKTFFSGFNKKGRISGYYVEFVLAVNRVKLYNPKEGTKLTLILGGLSNDRNSDAGDAGLAFMNRKFLQRNVEFEVYDTDKIGGFIGNLFANSQTLKPVQVELLAAGLTAVHNLAVSSNPFEKDFFNAENVAKSSKQGIWENYDEAQVQRERELANSKMAALSLEAAQPKFFDIEVVDVGKNLVLSFHYIDAKTSAEFAQFKKDFNDFHSQHVSASTTSVDLPTALGKGPKKNDVVSAKFSENGKFYRARVINFDRATGKYDVKHVDFGNVDQVPLSALRALPKKFALDVIKPFAHSCRLQNIELPPNQPKDYLTEALYVLEDLTFDKKLVLSGLPSAADGVEYDGVLYDSEQSLTDADYTINKQLVLEGWGMVESKCAPHLKEYVDNLVKAEKKAKSDRAAAGSLAIFVLRRTTRPTKANSAIVVKKDKRSIYENTNYIEWWLREAAPML</sequence>
<evidence type="ECO:0000259" key="5">
    <source>
        <dbReference type="PROSITE" id="PS50304"/>
    </source>
</evidence>
<comment type="caution">
    <text evidence="7">The sequence shown here is derived from an EMBL/GenBank/DDBJ whole genome shotgun (WGS) entry which is preliminary data.</text>
</comment>
<dbReference type="Pfam" id="PF00567">
    <property type="entry name" value="TUDOR"/>
    <property type="match status" value="1"/>
</dbReference>
<feature type="domain" description="TNase-like" evidence="6">
    <location>
        <begin position="3"/>
        <end position="133"/>
    </location>
</feature>
<name>A0A8H7GW97_9ASCO</name>
<dbReference type="SUPFAM" id="SSF63748">
    <property type="entry name" value="Tudor/PWWP/MBT"/>
    <property type="match status" value="1"/>
</dbReference>
<dbReference type="InterPro" id="IPR035437">
    <property type="entry name" value="SNase_OB-fold_sf"/>
</dbReference>
<dbReference type="OrthoDB" id="10023235at2759"/>
<comment type="subcellular location">
    <subcellularLocation>
        <location evidence="1 4">Cytoplasm</location>
    </subcellularLocation>
</comment>
<evidence type="ECO:0000256" key="3">
    <source>
        <dbReference type="ARBA" id="ARBA00022737"/>
    </source>
</evidence>
<dbReference type="GO" id="GO:0031047">
    <property type="term" value="P:regulatory ncRNA-mediated gene silencing"/>
    <property type="evidence" value="ECO:0007669"/>
    <property type="project" value="UniProtKB-UniRule"/>
</dbReference>
<dbReference type="SMART" id="SM00318">
    <property type="entry name" value="SNc"/>
    <property type="match status" value="4"/>
</dbReference>
<organism evidence="7 8">
    <name type="scientific">Metschnikowia pulcherrima</name>
    <dbReference type="NCBI Taxonomy" id="27326"/>
    <lineage>
        <taxon>Eukaryota</taxon>
        <taxon>Fungi</taxon>
        <taxon>Dikarya</taxon>
        <taxon>Ascomycota</taxon>
        <taxon>Saccharomycotina</taxon>
        <taxon>Pichiomycetes</taxon>
        <taxon>Metschnikowiaceae</taxon>
        <taxon>Metschnikowia</taxon>
    </lineage>
</organism>
<feature type="domain" description="TNase-like" evidence="6">
    <location>
        <begin position="154"/>
        <end position="294"/>
    </location>
</feature>
<evidence type="ECO:0000256" key="2">
    <source>
        <dbReference type="ARBA" id="ARBA00022490"/>
    </source>
</evidence>
<evidence type="ECO:0000256" key="1">
    <source>
        <dbReference type="ARBA" id="ARBA00004496"/>
    </source>
</evidence>
<dbReference type="PANTHER" id="PTHR12302">
    <property type="entry name" value="EBNA2 BINDING PROTEIN P100"/>
    <property type="match status" value="1"/>
</dbReference>
<dbReference type="GO" id="GO:0005829">
    <property type="term" value="C:cytosol"/>
    <property type="evidence" value="ECO:0007669"/>
    <property type="project" value="UniProtKB-UniRule"/>
</dbReference>
<dbReference type="FunFam" id="2.30.30.140:FF:000018">
    <property type="entry name" value="Serine/threonine-protein kinase 31"/>
    <property type="match status" value="1"/>
</dbReference>
<dbReference type="PIRSF" id="PIRSF017179">
    <property type="entry name" value="RISC-Tudor-SN"/>
    <property type="match status" value="1"/>
</dbReference>
<dbReference type="PROSITE" id="PS50830">
    <property type="entry name" value="TNASE_3"/>
    <property type="match status" value="3"/>
</dbReference>
<dbReference type="InterPro" id="IPR016685">
    <property type="entry name" value="Silence_cplx_Nase-comp_TudorSN"/>
</dbReference>